<dbReference type="eggNOG" id="ENOG502Z7HS">
    <property type="taxonomic scope" value="Bacteria"/>
</dbReference>
<dbReference type="AlphaFoldDB" id="F4GH20"/>
<gene>
    <name evidence="2" type="ordered locus">Spico_0265</name>
</gene>
<feature type="transmembrane region" description="Helical" evidence="1">
    <location>
        <begin position="12"/>
        <end position="30"/>
    </location>
</feature>
<keyword evidence="1" id="KW-1133">Transmembrane helix</keyword>
<evidence type="ECO:0000256" key="1">
    <source>
        <dbReference type="SAM" id="Phobius"/>
    </source>
</evidence>
<dbReference type="HOGENOM" id="CLU_106583_0_0_12"/>
<dbReference type="RefSeq" id="WP_013738891.1">
    <property type="nucleotide sequence ID" value="NC_015436.1"/>
</dbReference>
<feature type="transmembrane region" description="Helical" evidence="1">
    <location>
        <begin position="107"/>
        <end position="128"/>
    </location>
</feature>
<feature type="transmembrane region" description="Helical" evidence="1">
    <location>
        <begin position="140"/>
        <end position="159"/>
    </location>
</feature>
<keyword evidence="1" id="KW-0812">Transmembrane</keyword>
<dbReference type="OrthoDB" id="1644899at2"/>
<feature type="transmembrane region" description="Helical" evidence="1">
    <location>
        <begin position="77"/>
        <end position="95"/>
    </location>
</feature>
<keyword evidence="3" id="KW-1185">Reference proteome</keyword>
<name>F4GH20_PARC1</name>
<dbReference type="STRING" id="760011.Spico_0265"/>
<reference evidence="3" key="1">
    <citation type="submission" date="2011-04" db="EMBL/GenBank/DDBJ databases">
        <title>The complete genome of Spirochaeta coccoides DSM 17374.</title>
        <authorList>
            <person name="Lucas S."/>
            <person name="Copeland A."/>
            <person name="Lapidus A."/>
            <person name="Bruce D."/>
            <person name="Goodwin L."/>
            <person name="Pitluck S."/>
            <person name="Peters L."/>
            <person name="Kyrpides N."/>
            <person name="Mavromatis K."/>
            <person name="Pagani I."/>
            <person name="Ivanova N."/>
            <person name="Ovchinnikova G."/>
            <person name="Lu M."/>
            <person name="Detter J.C."/>
            <person name="Tapia R."/>
            <person name="Han C."/>
            <person name="Land M."/>
            <person name="Hauser L."/>
            <person name="Markowitz V."/>
            <person name="Cheng J.-F."/>
            <person name="Hugenholtz P."/>
            <person name="Woyke T."/>
            <person name="Wu D."/>
            <person name="Spring S."/>
            <person name="Schroeder M."/>
            <person name="Brambilla E."/>
            <person name="Klenk H.-P."/>
            <person name="Eisen J.A."/>
        </authorList>
    </citation>
    <scope>NUCLEOTIDE SEQUENCE [LARGE SCALE GENOMIC DNA]</scope>
    <source>
        <strain evidence="3">ATCC BAA-1237 / DSM 17374 / SPN1</strain>
    </source>
</reference>
<dbReference type="KEGG" id="scc:Spico_0265"/>
<sequence>MKKAAEIGESLFELLYLASAFTIGMVLLLTSEAPGIRMLAGSMALVLVAGDAFHLIPRIVAVKHGSAAMQKALGRGRQIASISMTLFYLFLWHIGHRVALLPANEGWTLTVYSLALVRIALCFASGNGWTAASPSFGWSIARNIPFLMLGGIVAIWYFLHRNEMVGLGHMYIAIIISFLCYLPVVVFSLKYPKIGMLMLPKSLMYLWMLVMCLSL</sequence>
<feature type="transmembrane region" description="Helical" evidence="1">
    <location>
        <begin position="36"/>
        <end position="56"/>
    </location>
</feature>
<accession>F4GH20</accession>
<evidence type="ECO:0000313" key="3">
    <source>
        <dbReference type="Proteomes" id="UP000007939"/>
    </source>
</evidence>
<organism evidence="2 3">
    <name type="scientific">Parasphaerochaeta coccoides (strain ATCC BAA-1237 / DSM 17374 / SPN1)</name>
    <name type="common">Sphaerochaeta coccoides</name>
    <dbReference type="NCBI Taxonomy" id="760011"/>
    <lineage>
        <taxon>Bacteria</taxon>
        <taxon>Pseudomonadati</taxon>
        <taxon>Spirochaetota</taxon>
        <taxon>Spirochaetia</taxon>
        <taxon>Spirochaetales</taxon>
        <taxon>Sphaerochaetaceae</taxon>
        <taxon>Parasphaerochaeta</taxon>
    </lineage>
</organism>
<feature type="transmembrane region" description="Helical" evidence="1">
    <location>
        <begin position="171"/>
        <end position="191"/>
    </location>
</feature>
<protein>
    <submittedName>
        <fullName evidence="2">Uncharacterized protein</fullName>
    </submittedName>
</protein>
<dbReference type="EMBL" id="CP002659">
    <property type="protein sequence ID" value="AEC01495.1"/>
    <property type="molecule type" value="Genomic_DNA"/>
</dbReference>
<evidence type="ECO:0000313" key="2">
    <source>
        <dbReference type="EMBL" id="AEC01495.1"/>
    </source>
</evidence>
<keyword evidence="1" id="KW-0472">Membrane</keyword>
<reference evidence="2 3" key="2">
    <citation type="journal article" date="2012" name="Stand. Genomic Sci.">
        <title>Complete genome sequence of the termite hindgut bacterium Spirochaeta coccoides type strain (SPN1(T)), reclassification in the genus Sphaerochaeta as Sphaerochaeta coccoides comb. nov. and emendations of the family Spirochaetaceae and the genus Sphaerochaeta.</title>
        <authorList>
            <person name="Abt B."/>
            <person name="Han C."/>
            <person name="Scheuner C."/>
            <person name="Lu M."/>
            <person name="Lapidus A."/>
            <person name="Nolan M."/>
            <person name="Lucas S."/>
            <person name="Hammon N."/>
            <person name="Deshpande S."/>
            <person name="Cheng J.F."/>
            <person name="Tapia R."/>
            <person name="Goodwin L.A."/>
            <person name="Pitluck S."/>
            <person name="Liolios K."/>
            <person name="Pagani I."/>
            <person name="Ivanova N."/>
            <person name="Mavromatis K."/>
            <person name="Mikhailova N."/>
            <person name="Huntemann M."/>
            <person name="Pati A."/>
            <person name="Chen A."/>
            <person name="Palaniappan K."/>
            <person name="Land M."/>
            <person name="Hauser L."/>
            <person name="Brambilla E.M."/>
            <person name="Rohde M."/>
            <person name="Spring S."/>
            <person name="Gronow S."/>
            <person name="Goker M."/>
            <person name="Woyke T."/>
            <person name="Bristow J."/>
            <person name="Eisen J.A."/>
            <person name="Markowitz V."/>
            <person name="Hugenholtz P."/>
            <person name="Kyrpides N.C."/>
            <person name="Klenk H.P."/>
            <person name="Detter J.C."/>
        </authorList>
    </citation>
    <scope>NUCLEOTIDE SEQUENCE [LARGE SCALE GENOMIC DNA]</scope>
    <source>
        <strain evidence="3">ATCC BAA-1237 / DSM 17374 / SPN1</strain>
    </source>
</reference>
<dbReference type="Proteomes" id="UP000007939">
    <property type="component" value="Chromosome"/>
</dbReference>
<proteinExistence type="predicted"/>